<reference evidence="9" key="1">
    <citation type="submission" date="2015-06" db="EMBL/GenBank/DDBJ databases">
        <title>Expansion of signal transduction pathways in fungi by whole-genome duplication.</title>
        <authorList>
            <consortium name="DOE Joint Genome Institute"/>
            <person name="Corrochano L.M."/>
            <person name="Kuo A."/>
            <person name="Marcet-Houben M."/>
            <person name="Polaino S."/>
            <person name="Salamov A."/>
            <person name="Villalobos J.M."/>
            <person name="Alvarez M.I."/>
            <person name="Avalos J."/>
            <person name="Benito E.P."/>
            <person name="Benoit I."/>
            <person name="Burger G."/>
            <person name="Camino L.P."/>
            <person name="Canovas D."/>
            <person name="Cerda-Olmedo E."/>
            <person name="Cheng J.-F."/>
            <person name="Dominguez A."/>
            <person name="Elias M."/>
            <person name="Eslava A.P."/>
            <person name="Glaser F."/>
            <person name="Grimwood J."/>
            <person name="Gutierrez G."/>
            <person name="Heitman J."/>
            <person name="Henrissat B."/>
            <person name="Iturriaga E.A."/>
            <person name="Lang B.F."/>
            <person name="Lavin J.L."/>
            <person name="Lee S."/>
            <person name="Li W."/>
            <person name="Lindquist E."/>
            <person name="Lopez-Garcia S."/>
            <person name="Luque E.M."/>
            <person name="Marcos A.T."/>
            <person name="Martin J."/>
            <person name="McCluskey K."/>
            <person name="Medina H.R."/>
            <person name="Miralles-Duran A."/>
            <person name="Miyazaki A."/>
            <person name="Munoz-Torres E."/>
            <person name="Oguiza J.A."/>
            <person name="Ohm R."/>
            <person name="Olmedo M."/>
            <person name="Orejas M."/>
            <person name="Ortiz-Castellanos L."/>
            <person name="Pisabarro A.G."/>
            <person name="Rodriguez-Romero J."/>
            <person name="Ruiz-Herrera J."/>
            <person name="Ruiz-Vazquez R."/>
            <person name="Sanz C."/>
            <person name="Schackwitz W."/>
            <person name="Schmutz J."/>
            <person name="Shahriari M."/>
            <person name="Shelest E."/>
            <person name="Silva-Franco F."/>
            <person name="Soanes D."/>
            <person name="Syed K."/>
            <person name="Tagua V.G."/>
            <person name="Talbot N.J."/>
            <person name="Thon M."/>
            <person name="De vries R.P."/>
            <person name="Wiebenga A."/>
            <person name="Yadav J.S."/>
            <person name="Braun E.L."/>
            <person name="Baker S."/>
            <person name="Garre V."/>
            <person name="Horwitz B."/>
            <person name="Torres-Martinez S."/>
            <person name="Idnurm A."/>
            <person name="Herrera-Estrella A."/>
            <person name="Gabaldon T."/>
            <person name="Grigoriev I.V."/>
        </authorList>
    </citation>
    <scope>NUCLEOTIDE SEQUENCE [LARGE SCALE GENOMIC DNA]</scope>
    <source>
        <strain evidence="9">NRRL 1555(-)</strain>
    </source>
</reference>
<dbReference type="RefSeq" id="XP_018295651.1">
    <property type="nucleotide sequence ID" value="XM_018438235.1"/>
</dbReference>
<evidence type="ECO:0000256" key="6">
    <source>
        <dbReference type="RuleBase" id="RU362103"/>
    </source>
</evidence>
<evidence type="ECO:0000256" key="2">
    <source>
        <dbReference type="ARBA" id="ARBA00022801"/>
    </source>
</evidence>
<dbReference type="GO" id="GO:0004623">
    <property type="term" value="F:phospholipase A2 activity"/>
    <property type="evidence" value="ECO:0007669"/>
    <property type="project" value="TreeGrafter"/>
</dbReference>
<dbReference type="EC" id="3.1.1.5" evidence="6"/>
<dbReference type="GO" id="GO:0046475">
    <property type="term" value="P:glycerophospholipid catabolic process"/>
    <property type="evidence" value="ECO:0007669"/>
    <property type="project" value="TreeGrafter"/>
</dbReference>
<dbReference type="SMART" id="SM00022">
    <property type="entry name" value="PLAc"/>
    <property type="match status" value="1"/>
</dbReference>
<dbReference type="AlphaFoldDB" id="A0A163B0S1"/>
<dbReference type="GO" id="GO:0004622">
    <property type="term" value="F:phosphatidylcholine lysophospholipase activity"/>
    <property type="evidence" value="ECO:0007669"/>
    <property type="project" value="UniProtKB-EC"/>
</dbReference>
<dbReference type="Proteomes" id="UP000077315">
    <property type="component" value="Unassembled WGS sequence"/>
</dbReference>
<feature type="domain" description="PLA2c" evidence="7">
    <location>
        <begin position="187"/>
        <end position="764"/>
    </location>
</feature>
<dbReference type="OrthoDB" id="6121437at2759"/>
<dbReference type="PANTHER" id="PTHR10728">
    <property type="entry name" value="CYTOSOLIC PHOSPHOLIPASE A2"/>
    <property type="match status" value="1"/>
</dbReference>
<dbReference type="SUPFAM" id="SSF52151">
    <property type="entry name" value="FabD/lysophospholipase-like"/>
    <property type="match status" value="2"/>
</dbReference>
<evidence type="ECO:0000259" key="7">
    <source>
        <dbReference type="PROSITE" id="PS51210"/>
    </source>
</evidence>
<organism evidence="8 9">
    <name type="scientific">Phycomyces blakesleeanus (strain ATCC 8743b / DSM 1359 / FGSC 10004 / NBRC 33097 / NRRL 1555)</name>
    <dbReference type="NCBI Taxonomy" id="763407"/>
    <lineage>
        <taxon>Eukaryota</taxon>
        <taxon>Fungi</taxon>
        <taxon>Fungi incertae sedis</taxon>
        <taxon>Mucoromycota</taxon>
        <taxon>Mucoromycotina</taxon>
        <taxon>Mucoromycetes</taxon>
        <taxon>Mucorales</taxon>
        <taxon>Phycomycetaceae</taxon>
        <taxon>Phycomyces</taxon>
    </lineage>
</organism>
<dbReference type="InParanoid" id="A0A163B0S1"/>
<dbReference type="GeneID" id="28999141"/>
<evidence type="ECO:0000256" key="5">
    <source>
        <dbReference type="PROSITE-ProRule" id="PRU00555"/>
    </source>
</evidence>
<evidence type="ECO:0000313" key="8">
    <source>
        <dbReference type="EMBL" id="OAD77611.1"/>
    </source>
</evidence>
<comment type="similarity">
    <text evidence="1 6">Belongs to the lysophospholipase family.</text>
</comment>
<dbReference type="InterPro" id="IPR016035">
    <property type="entry name" value="Acyl_Trfase/lysoPLipase"/>
</dbReference>
<comment type="catalytic activity">
    <reaction evidence="6">
        <text>a 1-acyl-sn-glycero-3-phosphocholine + H2O = sn-glycerol 3-phosphocholine + a fatty acid + H(+)</text>
        <dbReference type="Rhea" id="RHEA:15177"/>
        <dbReference type="ChEBI" id="CHEBI:15377"/>
        <dbReference type="ChEBI" id="CHEBI:15378"/>
        <dbReference type="ChEBI" id="CHEBI:16870"/>
        <dbReference type="ChEBI" id="CHEBI:28868"/>
        <dbReference type="ChEBI" id="CHEBI:58168"/>
        <dbReference type="EC" id="3.1.1.5"/>
    </reaction>
</comment>
<keyword evidence="9" id="KW-1185">Reference proteome</keyword>
<dbReference type="PROSITE" id="PS51210">
    <property type="entry name" value="PLA2C"/>
    <property type="match status" value="1"/>
</dbReference>
<dbReference type="GO" id="GO:0005829">
    <property type="term" value="C:cytosol"/>
    <property type="evidence" value="ECO:0007669"/>
    <property type="project" value="TreeGrafter"/>
</dbReference>
<keyword evidence="4 5" id="KW-0443">Lipid metabolism</keyword>
<dbReference type="Pfam" id="PF01735">
    <property type="entry name" value="PLA2_B"/>
    <property type="match status" value="2"/>
</dbReference>
<sequence>MPFFAAWSIQTVRQRAFLIGVGASTVTGVLLKCHYAKDNTPLIIREPSLPFRILCNFIPIVALEPADPSTPQSPPKGGPGAWLDSTRKIFQVDRMQEDVRRENDFISKMFSLKSTLPTMPKINIPEPHIPSVEEINQRMNELYPTFASQFDTLRESYEHFWDFLTMEDFRKLIDDIQREDQDGLIYPEVGEDAIVREGSGLSKEEKKFIKVRKERQRQSFAKFMRVDPHEVELEDMPIVGIASSGGGYRAMAGCAGYLKGMRDTGVLDCVMYMAGVSGSCWTMALYYSPLSGGSLEKLSGHLQTHMHTHLANVSSFLTVLSASKNNAKLLMQGVLERYYQQNNTLNVVDVFGMLIGATLLTKKKIDNTMASESSECQDHSIDTEGSSKKKEDILRGIVTEEDGTQRKPILLSKNAMKLSCQDDVFGDGSQPMPIYCAVRHDNAHTAEEEKDIYQWYEFTPFEMGCEEIDAWIPMWGFGRKFDQGKNLERLPEQVFGSAFAASLVQFYQEVRSFLPKRAIDASDEIVLRYQESMSNYHPISPASFPNPFYNLPEYGPIEEGCTFSRPKSLIESKELCLMDAGMDNNIPFYPLLRQGRDVDVILAVDLSADIQTAHHFDRAEGYAKRRGVKGWPVDAGWPKQHHSSKTNDYPLGTCTVFASHALETETEEATGETYQTKAQRVTVVYFPFILNKAFDPEFDPQTAEFCSTWNFVYTSDQVNKLEGLAEKNWTENIDQVREVLRKVWDRKRRQRLEKLPDIENPFTL</sequence>
<evidence type="ECO:0000256" key="1">
    <source>
        <dbReference type="ARBA" id="ARBA00008780"/>
    </source>
</evidence>
<dbReference type="InterPro" id="IPR002642">
    <property type="entry name" value="LysoPLipase_cat_dom"/>
</dbReference>
<proteinExistence type="inferred from homology"/>
<evidence type="ECO:0000313" key="9">
    <source>
        <dbReference type="Proteomes" id="UP000077315"/>
    </source>
</evidence>
<dbReference type="FunCoup" id="A0A163B0S1">
    <property type="interactions" value="288"/>
</dbReference>
<dbReference type="VEuPathDB" id="FungiDB:PHYBLDRAFT_179930"/>
<dbReference type="PANTHER" id="PTHR10728:SF40">
    <property type="entry name" value="PATATIN FAMILY PROTEIN"/>
    <property type="match status" value="1"/>
</dbReference>
<protein>
    <recommendedName>
        <fullName evidence="6">Lysophospholipase</fullName>
        <ecNumber evidence="6">3.1.1.5</ecNumber>
    </recommendedName>
</protein>
<gene>
    <name evidence="8" type="ORF">PHYBLDRAFT_179930</name>
</gene>
<dbReference type="STRING" id="763407.A0A163B0S1"/>
<accession>A0A163B0S1</accession>
<evidence type="ECO:0000256" key="4">
    <source>
        <dbReference type="ARBA" id="ARBA00023098"/>
    </source>
</evidence>
<keyword evidence="3 5" id="KW-0442">Lipid degradation</keyword>
<dbReference type="Gene3D" id="3.40.1090.10">
    <property type="entry name" value="Cytosolic phospholipase A2 catalytic domain"/>
    <property type="match status" value="1"/>
</dbReference>
<evidence type="ECO:0000256" key="3">
    <source>
        <dbReference type="ARBA" id="ARBA00022963"/>
    </source>
</evidence>
<name>A0A163B0S1_PHYB8</name>
<dbReference type="EMBL" id="KV440974">
    <property type="protein sequence ID" value="OAD77611.1"/>
    <property type="molecule type" value="Genomic_DNA"/>
</dbReference>
<keyword evidence="2 5" id="KW-0378">Hydrolase</keyword>